<dbReference type="PANTHER" id="PTHR30483:SF6">
    <property type="entry name" value="PERIPLASMIC BINDING PROTEIN OF ABC TRANSPORTER FOR NATURAL AMINO ACIDS"/>
    <property type="match status" value="1"/>
</dbReference>
<feature type="chain" id="PRO_5001691456" evidence="3">
    <location>
        <begin position="23"/>
        <end position="378"/>
    </location>
</feature>
<gene>
    <name evidence="5" type="ORF">EH55_02590</name>
</gene>
<evidence type="ECO:0000313" key="6">
    <source>
        <dbReference type="Proteomes" id="UP000027665"/>
    </source>
</evidence>
<dbReference type="PATRIC" id="fig|2754.20.peg.669"/>
<comment type="caution">
    <text evidence="5">The sequence shown here is derived from an EMBL/GenBank/DDBJ whole genome shotgun (WGS) entry which is preliminary data.</text>
</comment>
<dbReference type="Proteomes" id="UP000027665">
    <property type="component" value="Unassembled WGS sequence"/>
</dbReference>
<evidence type="ECO:0000256" key="3">
    <source>
        <dbReference type="SAM" id="SignalP"/>
    </source>
</evidence>
<evidence type="ECO:0000256" key="1">
    <source>
        <dbReference type="ARBA" id="ARBA00010062"/>
    </source>
</evidence>
<dbReference type="CDD" id="cd06347">
    <property type="entry name" value="PBP1_ABC_LivK_ligand_binding-like"/>
    <property type="match status" value="1"/>
</dbReference>
<dbReference type="Pfam" id="PF13458">
    <property type="entry name" value="Peripla_BP_6"/>
    <property type="match status" value="1"/>
</dbReference>
<dbReference type="PANTHER" id="PTHR30483">
    <property type="entry name" value="LEUCINE-SPECIFIC-BINDING PROTEIN"/>
    <property type="match status" value="1"/>
</dbReference>
<dbReference type="SUPFAM" id="SSF53822">
    <property type="entry name" value="Periplasmic binding protein-like I"/>
    <property type="match status" value="1"/>
</dbReference>
<reference evidence="5 6" key="1">
    <citation type="submission" date="2014-04" db="EMBL/GenBank/DDBJ databases">
        <title>Draft Genome Sequence of Synergistes jonesii.</title>
        <authorList>
            <person name="Coil D.A."/>
            <person name="Eisen J.A."/>
            <person name="Holland-Moritz H.E."/>
        </authorList>
    </citation>
    <scope>NUCLEOTIDE SEQUENCE [LARGE SCALE GENOMIC DNA]</scope>
    <source>
        <strain evidence="5 6">78-1</strain>
    </source>
</reference>
<dbReference type="STRING" id="2754.EH55_02590"/>
<feature type="domain" description="Leucine-binding protein" evidence="4">
    <location>
        <begin position="25"/>
        <end position="367"/>
    </location>
</feature>
<dbReference type="RefSeq" id="WP_037975352.1">
    <property type="nucleotide sequence ID" value="NZ_JAXDSK010000002.1"/>
</dbReference>
<sequence>MSFSKKLSAALLFVVLTAGAAAAESVKIGVYLPITGGNAVGGQLELDGVKLAHNQYPTVDGKKIELVVVDNKSDKVEAANAVKRLIEKDKVRAIVGTYGSSLAMAGGEVAEKAGVPMVGTSCTNPLVTQGKKYVFRVCFIDPFQGAGAADYALKELKAKTAAMLIEVTEDYSVGLGNFFKQNFTKNGGKVLSVMNYQKGDQDFTAQLTEIISKNPDVLYIPANFAEGAIIMRQARELGAKFKILGGDAMDNPEMVKIGGQSVEGFSYTTFAYSPNMPEKLMSPIQKQFTAQWRKAYPGKDPAALTGCGYDAYLLIYNAIKSSKSTDPEKITAAIAATKDMPGVTGTTTINQTHDAEKSVGIIRIENGKQVFHAIVNPK</sequence>
<dbReference type="GeneID" id="90983245"/>
<name>A0A073ISB0_9BACT</name>
<dbReference type="EMBL" id="JMKI01000021">
    <property type="protein sequence ID" value="KEJ92664.1"/>
    <property type="molecule type" value="Genomic_DNA"/>
</dbReference>
<keyword evidence="2 3" id="KW-0732">Signal</keyword>
<dbReference type="InterPro" id="IPR051010">
    <property type="entry name" value="BCAA_transport"/>
</dbReference>
<accession>A0A073ISB0</accession>
<evidence type="ECO:0000256" key="2">
    <source>
        <dbReference type="ARBA" id="ARBA00022729"/>
    </source>
</evidence>
<organism evidence="5 6">
    <name type="scientific">Synergistes jonesii</name>
    <dbReference type="NCBI Taxonomy" id="2754"/>
    <lineage>
        <taxon>Bacteria</taxon>
        <taxon>Thermotogati</taxon>
        <taxon>Synergistota</taxon>
        <taxon>Synergistia</taxon>
        <taxon>Synergistales</taxon>
        <taxon>Synergistaceae</taxon>
        <taxon>Synergistes</taxon>
    </lineage>
</organism>
<comment type="similarity">
    <text evidence="1">Belongs to the leucine-binding protein family.</text>
</comment>
<evidence type="ECO:0000313" key="5">
    <source>
        <dbReference type="EMBL" id="KEJ92664.1"/>
    </source>
</evidence>
<dbReference type="AlphaFoldDB" id="A0A073ISB0"/>
<dbReference type="InterPro" id="IPR028081">
    <property type="entry name" value="Leu-bd"/>
</dbReference>
<dbReference type="OrthoDB" id="1392at2"/>
<keyword evidence="6" id="KW-1185">Reference proteome</keyword>
<protein>
    <submittedName>
        <fullName evidence="5">Branched-chain amino acid ABC transporter substrate-binding protein</fullName>
    </submittedName>
</protein>
<proteinExistence type="inferred from homology"/>
<evidence type="ECO:0000259" key="4">
    <source>
        <dbReference type="Pfam" id="PF13458"/>
    </source>
</evidence>
<dbReference type="InterPro" id="IPR028082">
    <property type="entry name" value="Peripla_BP_I"/>
</dbReference>
<dbReference type="Gene3D" id="3.40.50.2300">
    <property type="match status" value="2"/>
</dbReference>
<feature type="signal peptide" evidence="3">
    <location>
        <begin position="1"/>
        <end position="22"/>
    </location>
</feature>
<dbReference type="eggNOG" id="COG0683">
    <property type="taxonomic scope" value="Bacteria"/>
</dbReference>